<reference evidence="1" key="2">
    <citation type="journal article" date="2015" name="Fish Shellfish Immunol.">
        <title>Early steps in the European eel (Anguilla anguilla)-Vibrio vulnificus interaction in the gills: Role of the RtxA13 toxin.</title>
        <authorList>
            <person name="Callol A."/>
            <person name="Pajuelo D."/>
            <person name="Ebbesson L."/>
            <person name="Teles M."/>
            <person name="MacKenzie S."/>
            <person name="Amaro C."/>
        </authorList>
    </citation>
    <scope>NUCLEOTIDE SEQUENCE</scope>
</reference>
<name>A0A0E9SUB7_ANGAN</name>
<proteinExistence type="predicted"/>
<dbReference type="AlphaFoldDB" id="A0A0E9SUB7"/>
<protein>
    <submittedName>
        <fullName evidence="1">Uncharacterized protein</fullName>
    </submittedName>
</protein>
<organism evidence="1">
    <name type="scientific">Anguilla anguilla</name>
    <name type="common">European freshwater eel</name>
    <name type="synonym">Muraena anguilla</name>
    <dbReference type="NCBI Taxonomy" id="7936"/>
    <lineage>
        <taxon>Eukaryota</taxon>
        <taxon>Metazoa</taxon>
        <taxon>Chordata</taxon>
        <taxon>Craniata</taxon>
        <taxon>Vertebrata</taxon>
        <taxon>Euteleostomi</taxon>
        <taxon>Actinopterygii</taxon>
        <taxon>Neopterygii</taxon>
        <taxon>Teleostei</taxon>
        <taxon>Anguilliformes</taxon>
        <taxon>Anguillidae</taxon>
        <taxon>Anguilla</taxon>
    </lineage>
</organism>
<evidence type="ECO:0000313" key="1">
    <source>
        <dbReference type="EMBL" id="JAH44886.1"/>
    </source>
</evidence>
<dbReference type="EMBL" id="GBXM01063691">
    <property type="protein sequence ID" value="JAH44886.1"/>
    <property type="molecule type" value="Transcribed_RNA"/>
</dbReference>
<reference evidence="1" key="1">
    <citation type="submission" date="2014-11" db="EMBL/GenBank/DDBJ databases">
        <authorList>
            <person name="Amaro Gonzalez C."/>
        </authorList>
    </citation>
    <scope>NUCLEOTIDE SEQUENCE</scope>
</reference>
<accession>A0A0E9SUB7</accession>
<sequence length="32" mass="3718">MAVTLPVLASSCRRCVRPRIRFKLQMFFSCVT</sequence>